<gene>
    <name evidence="1" type="ORF">PAMC26577_00890</name>
</gene>
<evidence type="ECO:0000313" key="2">
    <source>
        <dbReference type="Proteomes" id="UP000195221"/>
    </source>
</evidence>
<dbReference type="EMBL" id="NBTZ01000009">
    <property type="protein sequence ID" value="OTP79451.1"/>
    <property type="molecule type" value="Genomic_DNA"/>
</dbReference>
<comment type="caution">
    <text evidence="1">The sequence shown here is derived from an EMBL/GenBank/DDBJ whole genome shotgun (WGS) entry which is preliminary data.</text>
</comment>
<proteinExistence type="predicted"/>
<dbReference type="RefSeq" id="WP_178391835.1">
    <property type="nucleotide sequence ID" value="NZ_MSRG01000020.1"/>
</dbReference>
<sequence>MTVINCLVVFFALSAIVARSFCYFGMSRNVDTGEEVDSAADRAFQASRSLRGLFEDLQ</sequence>
<evidence type="ECO:0000313" key="1">
    <source>
        <dbReference type="EMBL" id="OTP79451.1"/>
    </source>
</evidence>
<reference evidence="1 2" key="1">
    <citation type="submission" date="2017-03" db="EMBL/GenBank/DDBJ databases">
        <title>Genome analysis of strain PAMC 26577.</title>
        <authorList>
            <person name="Oh H.-M."/>
            <person name="Yang J.-A."/>
        </authorList>
    </citation>
    <scope>NUCLEOTIDE SEQUENCE [LARGE SCALE GENOMIC DNA]</scope>
    <source>
        <strain evidence="1 2">PAMC 26577</strain>
    </source>
</reference>
<accession>A0A242N730</accession>
<name>A0A242N730_CABSO</name>
<dbReference type="Proteomes" id="UP000195221">
    <property type="component" value="Unassembled WGS sequence"/>
</dbReference>
<protein>
    <submittedName>
        <fullName evidence="1">Uncharacterized protein</fullName>
    </submittedName>
</protein>
<dbReference type="AlphaFoldDB" id="A0A242N730"/>
<organism evidence="1 2">
    <name type="scientific">Caballeronia sordidicola</name>
    <name type="common">Burkholderia sordidicola</name>
    <dbReference type="NCBI Taxonomy" id="196367"/>
    <lineage>
        <taxon>Bacteria</taxon>
        <taxon>Pseudomonadati</taxon>
        <taxon>Pseudomonadota</taxon>
        <taxon>Betaproteobacteria</taxon>
        <taxon>Burkholderiales</taxon>
        <taxon>Burkholderiaceae</taxon>
        <taxon>Caballeronia</taxon>
    </lineage>
</organism>